<comment type="caution">
    <text evidence="2">The sequence shown here is derived from an EMBL/GenBank/DDBJ whole genome shotgun (WGS) entry which is preliminary data.</text>
</comment>
<feature type="domain" description="Large polyvalent-protein-associated" evidence="1">
    <location>
        <begin position="2"/>
        <end position="100"/>
    </location>
</feature>
<dbReference type="AlphaFoldDB" id="R6TNI8"/>
<name>R6TNI8_9FIRM</name>
<gene>
    <name evidence="2" type="ORF">BN626_01896</name>
</gene>
<proteinExistence type="predicted"/>
<accession>R6TNI8</accession>
<evidence type="ECO:0000313" key="2">
    <source>
        <dbReference type="EMBL" id="CDC74973.1"/>
    </source>
</evidence>
<reference evidence="2" key="1">
    <citation type="submission" date="2012-11" db="EMBL/GenBank/DDBJ databases">
        <title>Dependencies among metagenomic species, viruses, plasmids and units of genetic variation.</title>
        <authorList>
            <person name="Nielsen H.B."/>
            <person name="Almeida M."/>
            <person name="Juncker A.S."/>
            <person name="Rasmussen S."/>
            <person name="Li J."/>
            <person name="Sunagawa S."/>
            <person name="Plichta D."/>
            <person name="Gautier L."/>
            <person name="Le Chatelier E."/>
            <person name="Peletier E."/>
            <person name="Bonde I."/>
            <person name="Nielsen T."/>
            <person name="Manichanh C."/>
            <person name="Arumugam M."/>
            <person name="Batto J."/>
            <person name="Santos M.B.Q.D."/>
            <person name="Blom N."/>
            <person name="Borruel N."/>
            <person name="Burgdorf K.S."/>
            <person name="Boumezbeur F."/>
            <person name="Casellas F."/>
            <person name="Dore J."/>
            <person name="Guarner F."/>
            <person name="Hansen T."/>
            <person name="Hildebrand F."/>
            <person name="Kaas R.S."/>
            <person name="Kennedy S."/>
            <person name="Kristiansen K."/>
            <person name="Kultima J.R."/>
            <person name="Leonard P."/>
            <person name="Levenez F."/>
            <person name="Lund O."/>
            <person name="Moumen B."/>
            <person name="Le Paslier D."/>
            <person name="Pons N."/>
            <person name="Pedersen O."/>
            <person name="Prifti E."/>
            <person name="Qin J."/>
            <person name="Raes J."/>
            <person name="Tap J."/>
            <person name="Tims S."/>
            <person name="Ussery D.W."/>
            <person name="Yamada T."/>
            <person name="MetaHit consortium"/>
            <person name="Renault P."/>
            <person name="Sicheritz-Ponten T."/>
            <person name="Bork P."/>
            <person name="Wang J."/>
            <person name="Brunak S."/>
            <person name="Ehrlich S.D."/>
        </authorList>
    </citation>
    <scope>NUCLEOTIDE SEQUENCE [LARGE SCALE GENOMIC DNA]</scope>
</reference>
<dbReference type="EMBL" id="CBFV010000090">
    <property type="protein sequence ID" value="CDC74973.1"/>
    <property type="molecule type" value="Genomic_DNA"/>
</dbReference>
<organism evidence="2 3">
    <name type="scientific">Agathobacter rectalis CAG:36</name>
    <dbReference type="NCBI Taxonomy" id="1263079"/>
    <lineage>
        <taxon>Bacteria</taxon>
        <taxon>Bacillati</taxon>
        <taxon>Bacillota</taxon>
        <taxon>Clostridia</taxon>
        <taxon>Lachnospirales</taxon>
        <taxon>Lachnospiraceae</taxon>
        <taxon>Agathobacter</taxon>
    </lineage>
</organism>
<sequence length="226" mass="25592">MAALNKVASYFADEIRDGIAWVIIWKTARSWHGYAAWLDPDTEAFEPDDLKKAREVLAEDPNAVMLNGYYCGHFGEDMNALEIAAGIRWHYENGYNLLSDSTALPDEPAEPEEAVELTLTIGPDQAKAIAQEVVKTVRPAIDYAVKKAHEFTGWAIQTAGELAKLAAESLSKFMDAMLYSVNAHPKWWHLYKHAKKYRVRKKYRKRLMQQLVESLRAAPDPLEVIT</sequence>
<protein>
    <recommendedName>
        <fullName evidence="1">Large polyvalent-protein-associated domain-containing protein</fullName>
    </recommendedName>
</protein>
<evidence type="ECO:0000259" key="1">
    <source>
        <dbReference type="Pfam" id="PF18828"/>
    </source>
</evidence>
<dbReference type="InterPro" id="IPR040512">
    <property type="entry name" value="LPD15"/>
</dbReference>
<dbReference type="Proteomes" id="UP000018162">
    <property type="component" value="Unassembled WGS sequence"/>
</dbReference>
<dbReference type="Pfam" id="PF18828">
    <property type="entry name" value="LPD15"/>
    <property type="match status" value="1"/>
</dbReference>
<evidence type="ECO:0000313" key="3">
    <source>
        <dbReference type="Proteomes" id="UP000018162"/>
    </source>
</evidence>